<dbReference type="InterPro" id="IPR049874">
    <property type="entry name" value="ROK_cs"/>
</dbReference>
<evidence type="ECO:0000313" key="3">
    <source>
        <dbReference type="Proteomes" id="UP000244064"/>
    </source>
</evidence>
<dbReference type="SUPFAM" id="SSF53067">
    <property type="entry name" value="Actin-like ATPase domain"/>
    <property type="match status" value="1"/>
</dbReference>
<dbReference type="Pfam" id="PF00480">
    <property type="entry name" value="ROK"/>
    <property type="match status" value="1"/>
</dbReference>
<dbReference type="InterPro" id="IPR000600">
    <property type="entry name" value="ROK"/>
</dbReference>
<dbReference type="Gene3D" id="3.30.420.40">
    <property type="match status" value="2"/>
</dbReference>
<evidence type="ECO:0000313" key="2">
    <source>
        <dbReference type="EMBL" id="PTU76352.1"/>
    </source>
</evidence>
<dbReference type="Proteomes" id="UP000244064">
    <property type="component" value="Unassembled WGS sequence"/>
</dbReference>
<dbReference type="CDD" id="cd24066">
    <property type="entry name" value="ASKHA_NBD_ROK_EcFRK-like"/>
    <property type="match status" value="1"/>
</dbReference>
<dbReference type="RefSeq" id="WP_108104594.1">
    <property type="nucleotide sequence ID" value="NZ_QASN01000002.1"/>
</dbReference>
<dbReference type="AlphaFoldDB" id="A0A2T5PF59"/>
<gene>
    <name evidence="2" type="ORF">DBO85_01550</name>
</gene>
<dbReference type="PANTHER" id="PTHR18964:SF174">
    <property type="entry name" value="D-ALLOSE KINASE-RELATED"/>
    <property type="match status" value="1"/>
</dbReference>
<dbReference type="PANTHER" id="PTHR18964">
    <property type="entry name" value="ROK (REPRESSOR, ORF, KINASE) FAMILY"/>
    <property type="match status" value="1"/>
</dbReference>
<comment type="caution">
    <text evidence="2">The sequence shown here is derived from an EMBL/GenBank/DDBJ whole genome shotgun (WGS) entry which is preliminary data.</text>
</comment>
<evidence type="ECO:0000256" key="1">
    <source>
        <dbReference type="ARBA" id="ARBA00023277"/>
    </source>
</evidence>
<keyword evidence="3" id="KW-1185">Reference proteome</keyword>
<dbReference type="GO" id="GO:0004396">
    <property type="term" value="F:hexokinase activity"/>
    <property type="evidence" value="ECO:0007669"/>
    <property type="project" value="TreeGrafter"/>
</dbReference>
<name>A0A2T5PF59_9PSED</name>
<sequence length="293" mass="30655">MNSSLRLGIDLGGTKIEIVALLDGQECLRRRVPTPKGDYDGTLLAICSLVEVAERELGQNGSVGVGIPGTRSPDHGRIKNSNSVCLIGEDLQGDLQKRLARPVRLANDADCFALSEASDGAGRGASSVFGVILGTGVGGGLVINGRLVGGPNGIAGEWGHNPLPWRGPDDGEIRRCYCGLDDCIETFVSGTGWAARAGLGLSAAELAGSNSPPARQALERYCDQLARALASVINIVDPEVIVLGGGMSNTPLLYERVPALLVRHVFSDIVNTRLVKALHGDSSGVRGAAWLWD</sequence>
<accession>A0A2T5PF59</accession>
<protein>
    <submittedName>
        <fullName evidence="2">Transcriptional regulator</fullName>
    </submittedName>
</protein>
<proteinExistence type="predicted"/>
<reference evidence="2 3" key="1">
    <citation type="submission" date="2018-04" db="EMBL/GenBank/DDBJ databases">
        <title>Pseudomonas sp. nov., isolated from mangrove soil.</title>
        <authorList>
            <person name="Chen C."/>
        </authorList>
    </citation>
    <scope>NUCLEOTIDE SEQUENCE [LARGE SCALE GENOMIC DNA]</scope>
    <source>
        <strain evidence="2 3">TC-11</strain>
    </source>
</reference>
<dbReference type="OrthoDB" id="9810372at2"/>
<keyword evidence="1" id="KW-0119">Carbohydrate metabolism</keyword>
<dbReference type="PROSITE" id="PS01125">
    <property type="entry name" value="ROK"/>
    <property type="match status" value="1"/>
</dbReference>
<dbReference type="InterPro" id="IPR043129">
    <property type="entry name" value="ATPase_NBD"/>
</dbReference>
<dbReference type="EMBL" id="QASN01000002">
    <property type="protein sequence ID" value="PTU76352.1"/>
    <property type="molecule type" value="Genomic_DNA"/>
</dbReference>
<organism evidence="2 3">
    <name type="scientific">Pseudomonas mangrovi</name>
    <dbReference type="NCBI Taxonomy" id="2161748"/>
    <lineage>
        <taxon>Bacteria</taxon>
        <taxon>Pseudomonadati</taxon>
        <taxon>Pseudomonadota</taxon>
        <taxon>Gammaproteobacteria</taxon>
        <taxon>Pseudomonadales</taxon>
        <taxon>Pseudomonadaceae</taxon>
        <taxon>Pseudomonas</taxon>
    </lineage>
</organism>